<keyword evidence="4" id="KW-0238">DNA-binding</keyword>
<organism evidence="8 9">
    <name type="scientific">Sphingobium subterraneum</name>
    <dbReference type="NCBI Taxonomy" id="627688"/>
    <lineage>
        <taxon>Bacteria</taxon>
        <taxon>Pseudomonadati</taxon>
        <taxon>Pseudomonadota</taxon>
        <taxon>Alphaproteobacteria</taxon>
        <taxon>Sphingomonadales</taxon>
        <taxon>Sphingomonadaceae</taxon>
        <taxon>Sphingobium</taxon>
    </lineage>
</organism>
<evidence type="ECO:0000259" key="7">
    <source>
        <dbReference type="Pfam" id="PF08281"/>
    </source>
</evidence>
<comment type="caution">
    <text evidence="8">The sequence shown here is derived from an EMBL/GenBank/DDBJ whole genome shotgun (WGS) entry which is preliminary data.</text>
</comment>
<dbReference type="Gene3D" id="1.10.10.10">
    <property type="entry name" value="Winged helix-like DNA-binding domain superfamily/Winged helix DNA-binding domain"/>
    <property type="match status" value="1"/>
</dbReference>
<dbReference type="InterPro" id="IPR036388">
    <property type="entry name" value="WH-like_DNA-bd_sf"/>
</dbReference>
<keyword evidence="9" id="KW-1185">Reference proteome</keyword>
<dbReference type="GO" id="GO:0006352">
    <property type="term" value="P:DNA-templated transcription initiation"/>
    <property type="evidence" value="ECO:0007669"/>
    <property type="project" value="InterPro"/>
</dbReference>
<dbReference type="SUPFAM" id="SSF88659">
    <property type="entry name" value="Sigma3 and sigma4 domains of RNA polymerase sigma factors"/>
    <property type="match status" value="1"/>
</dbReference>
<feature type="domain" description="RNA polymerase sigma factor 70 region 4 type 2" evidence="7">
    <location>
        <begin position="130"/>
        <end position="181"/>
    </location>
</feature>
<evidence type="ECO:0000256" key="5">
    <source>
        <dbReference type="ARBA" id="ARBA00023163"/>
    </source>
</evidence>
<reference evidence="8 9" key="1">
    <citation type="submission" date="2020-08" db="EMBL/GenBank/DDBJ databases">
        <title>Genomic Encyclopedia of Type Strains, Phase IV (KMG-IV): sequencing the most valuable type-strain genomes for metagenomic binning, comparative biology and taxonomic classification.</title>
        <authorList>
            <person name="Goeker M."/>
        </authorList>
    </citation>
    <scope>NUCLEOTIDE SEQUENCE [LARGE SCALE GENOMIC DNA]</scope>
    <source>
        <strain evidence="8 9">DSM 102255</strain>
    </source>
</reference>
<keyword evidence="2" id="KW-0805">Transcription regulation</keyword>
<dbReference type="InterPro" id="IPR013325">
    <property type="entry name" value="RNA_pol_sigma_r2"/>
</dbReference>
<dbReference type="Pfam" id="PF08281">
    <property type="entry name" value="Sigma70_r4_2"/>
    <property type="match status" value="1"/>
</dbReference>
<dbReference type="InterPro" id="IPR013324">
    <property type="entry name" value="RNA_pol_sigma_r3/r4-like"/>
</dbReference>
<evidence type="ECO:0000313" key="8">
    <source>
        <dbReference type="EMBL" id="MBB6124621.1"/>
    </source>
</evidence>
<comment type="similarity">
    <text evidence="1">Belongs to the sigma-70 factor family. ECF subfamily.</text>
</comment>
<evidence type="ECO:0000256" key="4">
    <source>
        <dbReference type="ARBA" id="ARBA00023125"/>
    </source>
</evidence>
<keyword evidence="3" id="KW-0731">Sigma factor</keyword>
<dbReference type="Pfam" id="PF04542">
    <property type="entry name" value="Sigma70_r2"/>
    <property type="match status" value="1"/>
</dbReference>
<dbReference type="PANTHER" id="PTHR43133:SF8">
    <property type="entry name" value="RNA POLYMERASE SIGMA FACTOR HI_1459-RELATED"/>
    <property type="match status" value="1"/>
</dbReference>
<dbReference type="InterPro" id="IPR039425">
    <property type="entry name" value="RNA_pol_sigma-70-like"/>
</dbReference>
<dbReference type="GO" id="GO:0016987">
    <property type="term" value="F:sigma factor activity"/>
    <property type="evidence" value="ECO:0007669"/>
    <property type="project" value="UniProtKB-KW"/>
</dbReference>
<sequence>MNGTPNRPAEDTDAPGKGGGLAALFELHRAEIIRFLRARCGDSTQADDLIQELWIKLDRHASGPIANGRAYLFRMANNLVLDSARARQRAMARDRQWLSADDGEDIHPANRADPSLRQDEALAREQEEALVRDAVSALPTGAQRALRLHRFEGLGHAEVANIMGISRSGVEKHLAVAMKNLRASLADCGWFVSVASQVRTDEAGGTPETENGHER</sequence>
<name>A0A841J8Y3_9SPHN</name>
<dbReference type="SUPFAM" id="SSF88946">
    <property type="entry name" value="Sigma2 domain of RNA polymerase sigma factors"/>
    <property type="match status" value="1"/>
</dbReference>
<keyword evidence="5" id="KW-0804">Transcription</keyword>
<dbReference type="AlphaFoldDB" id="A0A841J8Y3"/>
<feature type="domain" description="RNA polymerase sigma-70 region 2" evidence="6">
    <location>
        <begin position="24"/>
        <end position="89"/>
    </location>
</feature>
<accession>A0A841J8Y3</accession>
<dbReference type="EMBL" id="JACIJP010000003">
    <property type="protein sequence ID" value="MBB6124621.1"/>
    <property type="molecule type" value="Genomic_DNA"/>
</dbReference>
<protein>
    <submittedName>
        <fullName evidence="8">RNA polymerase sigma-70 factor (ECF subfamily)</fullName>
    </submittedName>
</protein>
<proteinExistence type="inferred from homology"/>
<gene>
    <name evidence="8" type="ORF">FHS92_002366</name>
</gene>
<dbReference type="InterPro" id="IPR013249">
    <property type="entry name" value="RNA_pol_sigma70_r4_t2"/>
</dbReference>
<dbReference type="InterPro" id="IPR007627">
    <property type="entry name" value="RNA_pol_sigma70_r2"/>
</dbReference>
<dbReference type="RefSeq" id="WP_184080842.1">
    <property type="nucleotide sequence ID" value="NZ_JACIJP010000003.1"/>
</dbReference>
<evidence type="ECO:0000313" key="9">
    <source>
        <dbReference type="Proteomes" id="UP000552700"/>
    </source>
</evidence>
<evidence type="ECO:0000256" key="3">
    <source>
        <dbReference type="ARBA" id="ARBA00023082"/>
    </source>
</evidence>
<dbReference type="GO" id="GO:0003677">
    <property type="term" value="F:DNA binding"/>
    <property type="evidence" value="ECO:0007669"/>
    <property type="project" value="UniProtKB-KW"/>
</dbReference>
<dbReference type="Gene3D" id="1.10.1740.10">
    <property type="match status" value="1"/>
</dbReference>
<evidence type="ECO:0000256" key="1">
    <source>
        <dbReference type="ARBA" id="ARBA00010641"/>
    </source>
</evidence>
<dbReference type="Proteomes" id="UP000552700">
    <property type="component" value="Unassembled WGS sequence"/>
</dbReference>
<dbReference type="CDD" id="cd06171">
    <property type="entry name" value="Sigma70_r4"/>
    <property type="match status" value="1"/>
</dbReference>
<dbReference type="NCBIfam" id="TIGR02937">
    <property type="entry name" value="sigma70-ECF"/>
    <property type="match status" value="1"/>
</dbReference>
<evidence type="ECO:0000259" key="6">
    <source>
        <dbReference type="Pfam" id="PF04542"/>
    </source>
</evidence>
<dbReference type="InterPro" id="IPR014284">
    <property type="entry name" value="RNA_pol_sigma-70_dom"/>
</dbReference>
<dbReference type="PANTHER" id="PTHR43133">
    <property type="entry name" value="RNA POLYMERASE ECF-TYPE SIGMA FACTO"/>
    <property type="match status" value="1"/>
</dbReference>
<evidence type="ECO:0000256" key="2">
    <source>
        <dbReference type="ARBA" id="ARBA00023015"/>
    </source>
</evidence>